<accession>A0ABR2KT27</accession>
<evidence type="ECO:0000313" key="5">
    <source>
        <dbReference type="EMBL" id="KAK8894278.1"/>
    </source>
</evidence>
<dbReference type="SMART" id="SM00320">
    <property type="entry name" value="WD40"/>
    <property type="match status" value="7"/>
</dbReference>
<keyword evidence="1 3" id="KW-0853">WD repeat</keyword>
<evidence type="ECO:0000256" key="3">
    <source>
        <dbReference type="PROSITE-ProRule" id="PRU00221"/>
    </source>
</evidence>
<feature type="region of interest" description="Disordered" evidence="4">
    <location>
        <begin position="529"/>
        <end position="548"/>
    </location>
</feature>
<evidence type="ECO:0000256" key="4">
    <source>
        <dbReference type="SAM" id="MobiDB-lite"/>
    </source>
</evidence>
<keyword evidence="6" id="KW-1185">Reference proteome</keyword>
<dbReference type="InterPro" id="IPR015943">
    <property type="entry name" value="WD40/YVTN_repeat-like_dom_sf"/>
</dbReference>
<dbReference type="PROSITE" id="PS50294">
    <property type="entry name" value="WD_REPEATS_REGION"/>
    <property type="match status" value="1"/>
</dbReference>
<evidence type="ECO:0000313" key="6">
    <source>
        <dbReference type="Proteomes" id="UP001470230"/>
    </source>
</evidence>
<dbReference type="Proteomes" id="UP001470230">
    <property type="component" value="Unassembled WGS sequence"/>
</dbReference>
<evidence type="ECO:0000256" key="1">
    <source>
        <dbReference type="ARBA" id="ARBA00022574"/>
    </source>
</evidence>
<evidence type="ECO:0000256" key="2">
    <source>
        <dbReference type="ARBA" id="ARBA00022737"/>
    </source>
</evidence>
<keyword evidence="2" id="KW-0677">Repeat</keyword>
<organism evidence="5 6">
    <name type="scientific">Tritrichomonas musculus</name>
    <dbReference type="NCBI Taxonomy" id="1915356"/>
    <lineage>
        <taxon>Eukaryota</taxon>
        <taxon>Metamonada</taxon>
        <taxon>Parabasalia</taxon>
        <taxon>Tritrichomonadida</taxon>
        <taxon>Tritrichomonadidae</taxon>
        <taxon>Tritrichomonas</taxon>
    </lineage>
</organism>
<feature type="region of interest" description="Disordered" evidence="4">
    <location>
        <begin position="725"/>
        <end position="760"/>
    </location>
</feature>
<dbReference type="Gene3D" id="2.130.10.10">
    <property type="entry name" value="YVTN repeat-like/Quinoprotein amine dehydrogenase"/>
    <property type="match status" value="3"/>
</dbReference>
<sequence>MCWVLDNAFSIHPITASFFHDQYLYVGNDDFCIRIWNTLNSNLHRVLQGHTSTITGFAYADKYNLLFSVGIDGNLLLWRNYKCIYKYTHFKPPNNRFPAAIYSIYFSNDLDIIVLGLDSEIATFELSSKMIDVCSDDSDSCPFTLRQTCKMHSDRIHLLAGGRRWIYTASFDRTVCSATLLDITIKKQISKHQTAVSTMSFDTLTQNLIVGDTSGVIRTFSADGMSLGPVAEGLEGSVTSLFYDQSLRLLWFVLSNGTINIIDISHSNSFLGDHFQIFKDLPHAGSDSTSFERVLGNGFNKRVCALVNHKYIYTWKWSEFTYCFKLDMPNKPVTKIFAFNYIDEEQFFPTKKHQSRRTIQLNTYNAKINSSLVNPGLNLFIGGSKVIASRPLSEFLYKNDDIFTDEGCSALDFIFAESSIFIGYKTGKVTLVSLASPLILMEEHGNDVSITSIVSLQSFAFTIADDMSMVMWNTHEVLELIKKRDRIHDHYITCAAACDNRNLFITCDEAGFCRLWHIEDERLSSRTNSTYSTHASSSTSRSSGSKSISPAVTVKEELLLDHSAYGAISHVCYSKCSDFWIFATQDGYIRAYSVSQPLTAPTFSYMVLPCHVTALAAGLNSDVYFATEDKAIRLISMNTDPPEELGIYNGHTDIITQIFIPPSYSAKRWVSLQWNGEVYFWSFRSYDVSRATSNLNLHTKSKRITDKSGKWNDLEESSRLPLLYKKSGKDSQNKSRSTSAPLGITAQTSMPSSAAAEKEKPISFYDKARKTLLLKRRDEERQMKIKKKSHTWKMLVSMSQQMENAMNIYEAEKLKKQNIPCSTPTKK</sequence>
<evidence type="ECO:0008006" key="7">
    <source>
        <dbReference type="Google" id="ProtNLM"/>
    </source>
</evidence>
<dbReference type="PANTHER" id="PTHR19848">
    <property type="entry name" value="WD40 REPEAT PROTEIN"/>
    <property type="match status" value="1"/>
</dbReference>
<dbReference type="PROSITE" id="PS50082">
    <property type="entry name" value="WD_REPEATS_2"/>
    <property type="match status" value="1"/>
</dbReference>
<name>A0ABR2KT27_9EUKA</name>
<reference evidence="5 6" key="1">
    <citation type="submission" date="2024-04" db="EMBL/GenBank/DDBJ databases">
        <title>Tritrichomonas musculus Genome.</title>
        <authorList>
            <person name="Alves-Ferreira E."/>
            <person name="Grigg M."/>
            <person name="Lorenzi H."/>
            <person name="Galac M."/>
        </authorList>
    </citation>
    <scope>NUCLEOTIDE SEQUENCE [LARGE SCALE GENOMIC DNA]</scope>
    <source>
        <strain evidence="5 6">EAF2021</strain>
    </source>
</reference>
<dbReference type="SUPFAM" id="SSF50978">
    <property type="entry name" value="WD40 repeat-like"/>
    <property type="match status" value="2"/>
</dbReference>
<dbReference type="EMBL" id="JAPFFF010000003">
    <property type="protein sequence ID" value="KAK8894278.1"/>
    <property type="molecule type" value="Genomic_DNA"/>
</dbReference>
<feature type="compositionally biased region" description="Polar residues" evidence="4">
    <location>
        <begin position="734"/>
        <end position="752"/>
    </location>
</feature>
<dbReference type="InterPro" id="IPR036322">
    <property type="entry name" value="WD40_repeat_dom_sf"/>
</dbReference>
<dbReference type="PANTHER" id="PTHR19848:SF8">
    <property type="entry name" value="F-BOX AND WD REPEAT DOMAIN CONTAINING 7"/>
    <property type="match status" value="1"/>
</dbReference>
<comment type="caution">
    <text evidence="5">The sequence shown here is derived from an EMBL/GenBank/DDBJ whole genome shotgun (WGS) entry which is preliminary data.</text>
</comment>
<protein>
    <recommendedName>
        <fullName evidence="7">WD repeat protein</fullName>
    </recommendedName>
</protein>
<feature type="repeat" description="WD" evidence="3">
    <location>
        <begin position="47"/>
        <end position="78"/>
    </location>
</feature>
<proteinExistence type="predicted"/>
<dbReference type="InterPro" id="IPR001680">
    <property type="entry name" value="WD40_rpt"/>
</dbReference>
<dbReference type="Pfam" id="PF00400">
    <property type="entry name" value="WD40"/>
    <property type="match status" value="1"/>
</dbReference>
<gene>
    <name evidence="5" type="ORF">M9Y10_022713</name>
</gene>